<feature type="transmembrane region" description="Helical" evidence="1">
    <location>
        <begin position="96"/>
        <end position="117"/>
    </location>
</feature>
<name>A0AAX4JDW7_9MICR</name>
<accession>A0AAX4JDW7</accession>
<dbReference type="AlphaFoldDB" id="A0AAX4JDW7"/>
<proteinExistence type="predicted"/>
<protein>
    <submittedName>
        <fullName evidence="2">SP-containing membrane protein</fullName>
    </submittedName>
</protein>
<sequence>MFFLFAFVFSDNIEISTSSFDLLIVKSFYIRSSSLDCNSIKISYPGTSLYEIKQKVFYIPNNIKPVRILYLKNSTEYFKKLGTVIRIDFERKICGMIVDAWIMVFVMVSVSMYFIVFCEKPFGIFEV</sequence>
<gene>
    <name evidence="2" type="ORF">VNE69_07035</name>
</gene>
<evidence type="ECO:0000313" key="3">
    <source>
        <dbReference type="Proteomes" id="UP001334084"/>
    </source>
</evidence>
<keyword evidence="1" id="KW-0472">Membrane</keyword>
<evidence type="ECO:0000313" key="2">
    <source>
        <dbReference type="EMBL" id="WUR03966.1"/>
    </source>
</evidence>
<dbReference type="RefSeq" id="XP_065330111.1">
    <property type="nucleotide sequence ID" value="XM_065474039.1"/>
</dbReference>
<organism evidence="2 3">
    <name type="scientific">Vairimorpha necatrix</name>
    <dbReference type="NCBI Taxonomy" id="6039"/>
    <lineage>
        <taxon>Eukaryota</taxon>
        <taxon>Fungi</taxon>
        <taxon>Fungi incertae sedis</taxon>
        <taxon>Microsporidia</taxon>
        <taxon>Nosematidae</taxon>
        <taxon>Vairimorpha</taxon>
    </lineage>
</organism>
<reference evidence="2" key="1">
    <citation type="journal article" date="2024" name="BMC Genomics">
        <title>Functional annotation of a divergent genome using sequence and structure-based similarity.</title>
        <authorList>
            <person name="Svedberg D."/>
            <person name="Winiger R.R."/>
            <person name="Berg A."/>
            <person name="Sharma H."/>
            <person name="Tellgren-Roth C."/>
            <person name="Debrunner-Vossbrinck B.A."/>
            <person name="Vossbrinck C.R."/>
            <person name="Barandun J."/>
        </authorList>
    </citation>
    <scope>NUCLEOTIDE SEQUENCE</scope>
    <source>
        <strain evidence="2">Illinois isolate</strain>
    </source>
</reference>
<dbReference type="EMBL" id="CP142732">
    <property type="protein sequence ID" value="WUR03966.1"/>
    <property type="molecule type" value="Genomic_DNA"/>
</dbReference>
<dbReference type="Proteomes" id="UP001334084">
    <property type="component" value="Chromosome 7"/>
</dbReference>
<keyword evidence="1" id="KW-1133">Transmembrane helix</keyword>
<keyword evidence="3" id="KW-1185">Reference proteome</keyword>
<evidence type="ECO:0000256" key="1">
    <source>
        <dbReference type="SAM" id="Phobius"/>
    </source>
</evidence>
<keyword evidence="1" id="KW-0812">Transmembrane</keyword>
<dbReference type="KEGG" id="vnx:VNE69_07035"/>
<dbReference type="GeneID" id="90541791"/>